<feature type="domain" description="Mannose-6-phosphate isomerase cupin" evidence="6">
    <location>
        <begin position="258"/>
        <end position="313"/>
    </location>
</feature>
<dbReference type="PIRSF" id="PIRSF036894">
    <property type="entry name" value="PMI_Firm_short"/>
    <property type="match status" value="1"/>
</dbReference>
<dbReference type="InterPro" id="IPR011051">
    <property type="entry name" value="RmlC_Cupin_sf"/>
</dbReference>
<dbReference type="Gene3D" id="2.60.120.10">
    <property type="entry name" value="Jelly Rolls"/>
    <property type="match status" value="2"/>
</dbReference>
<evidence type="ECO:0000313" key="8">
    <source>
        <dbReference type="Proteomes" id="UP001430306"/>
    </source>
</evidence>
<evidence type="ECO:0000313" key="7">
    <source>
        <dbReference type="EMBL" id="MCC9641844.1"/>
    </source>
</evidence>
<dbReference type="GO" id="GO:0016853">
    <property type="term" value="F:isomerase activity"/>
    <property type="evidence" value="ECO:0007669"/>
    <property type="project" value="UniProtKB-KW"/>
</dbReference>
<dbReference type="PANTHER" id="PTHR42742">
    <property type="entry name" value="TRANSCRIPTIONAL REPRESSOR MPRA"/>
    <property type="match status" value="1"/>
</dbReference>
<name>A0ABS8NEJ8_9BACT</name>
<evidence type="ECO:0000256" key="3">
    <source>
        <dbReference type="ARBA" id="ARBA00029741"/>
    </source>
</evidence>
<keyword evidence="8" id="KW-1185">Reference proteome</keyword>
<dbReference type="PANTHER" id="PTHR42742:SF3">
    <property type="entry name" value="FRUCTOKINASE"/>
    <property type="match status" value="1"/>
</dbReference>
<evidence type="ECO:0000256" key="2">
    <source>
        <dbReference type="ARBA" id="ARBA00022833"/>
    </source>
</evidence>
<comment type="caution">
    <text evidence="7">The sequence shown here is derived from an EMBL/GenBank/DDBJ whole genome shotgun (WGS) entry which is preliminary data.</text>
</comment>
<evidence type="ECO:0000256" key="4">
    <source>
        <dbReference type="ARBA" id="ARBA00030762"/>
    </source>
</evidence>
<evidence type="ECO:0000259" key="6">
    <source>
        <dbReference type="Pfam" id="PF21621"/>
    </source>
</evidence>
<dbReference type="InterPro" id="IPR014628">
    <property type="entry name" value="Man6P_isomerase_Firm_short"/>
</dbReference>
<keyword evidence="2" id="KW-0862">Zinc</keyword>
<feature type="domain" description="Phosphomannose isomerase type I catalytic" evidence="5">
    <location>
        <begin position="8"/>
        <end position="114"/>
    </location>
</feature>
<dbReference type="EMBL" id="JAJKFW010000012">
    <property type="protein sequence ID" value="MCC9641844.1"/>
    <property type="molecule type" value="Genomic_DNA"/>
</dbReference>
<dbReference type="Proteomes" id="UP001430306">
    <property type="component" value="Unassembled WGS sequence"/>
</dbReference>
<keyword evidence="7" id="KW-0413">Isomerase</keyword>
<dbReference type="InterPro" id="IPR046457">
    <property type="entry name" value="PMI_typeI_cat"/>
</dbReference>
<sequence>MTSTPLRFRPLLKQTIWGGRRLGEMLKKPIGDADDYAESWEIVDHGEDQSVVTDGELAGKSLGDLFATQRSWLMGSAWVEANPDAKTFPLLLKFLDCNRVLSVQVHPDDAYGATMQPPDLGKTEAWVILHSEPDSVIYSGLKAGVDRESLREMMVAGETDRALHSYHPEVGDCVFIPAGTVHALGGGLVVAEIQQSSNTTFRLFDWNRLDASGNSRPLHVEQSLDVSDYERGPVDPIRKPLASGTDDLVSCDKFVLRRVHQSSPTIAGDDQCHLVTVIDGSATLVSGDEVTQLSTGESVLIPAVSGEMQMESKEATCLWMTPPSGSTT</sequence>
<dbReference type="RefSeq" id="WP_230272283.1">
    <property type="nucleotide sequence ID" value="NZ_JAJKFW010000012.1"/>
</dbReference>
<dbReference type="InterPro" id="IPR014710">
    <property type="entry name" value="RmlC-like_jellyroll"/>
</dbReference>
<organism evidence="7 8">
    <name type="scientific">Rhodopirellula halodulae</name>
    <dbReference type="NCBI Taxonomy" id="2894198"/>
    <lineage>
        <taxon>Bacteria</taxon>
        <taxon>Pseudomonadati</taxon>
        <taxon>Planctomycetota</taxon>
        <taxon>Planctomycetia</taxon>
        <taxon>Pirellulales</taxon>
        <taxon>Pirellulaceae</taxon>
        <taxon>Rhodopirellula</taxon>
    </lineage>
</organism>
<evidence type="ECO:0000256" key="1">
    <source>
        <dbReference type="ARBA" id="ARBA00022723"/>
    </source>
</evidence>
<dbReference type="SUPFAM" id="SSF51182">
    <property type="entry name" value="RmlC-like cupins"/>
    <property type="match status" value="1"/>
</dbReference>
<dbReference type="Pfam" id="PF20511">
    <property type="entry name" value="PMI_typeI_cat"/>
    <property type="match status" value="1"/>
</dbReference>
<proteinExistence type="predicted"/>
<dbReference type="Pfam" id="PF21621">
    <property type="entry name" value="MPI_cupin_dom"/>
    <property type="match status" value="1"/>
</dbReference>
<evidence type="ECO:0000259" key="5">
    <source>
        <dbReference type="Pfam" id="PF20511"/>
    </source>
</evidence>
<dbReference type="CDD" id="cd07010">
    <property type="entry name" value="cupin_PMI_type_I_N_bac"/>
    <property type="match status" value="1"/>
</dbReference>
<keyword evidence="1" id="KW-0479">Metal-binding</keyword>
<protein>
    <recommendedName>
        <fullName evidence="3">Phosphohexomutase</fullName>
    </recommendedName>
    <alternativeName>
        <fullName evidence="4">Phosphomannose isomerase</fullName>
    </alternativeName>
</protein>
<dbReference type="InterPro" id="IPR049071">
    <property type="entry name" value="MPI_cupin_dom"/>
</dbReference>
<accession>A0ABS8NEJ8</accession>
<gene>
    <name evidence="7" type="ORF">LOC71_06120</name>
</gene>
<reference evidence="7" key="1">
    <citation type="submission" date="2021-11" db="EMBL/GenBank/DDBJ databases">
        <title>Genome sequence.</title>
        <authorList>
            <person name="Sun Q."/>
        </authorList>
    </citation>
    <scope>NUCLEOTIDE SEQUENCE</scope>
    <source>
        <strain evidence="7">JC740</strain>
    </source>
</reference>
<dbReference type="InterPro" id="IPR051804">
    <property type="entry name" value="Carb_Metab_Reg_Kinase/Isom"/>
</dbReference>